<reference evidence="2 3" key="1">
    <citation type="submission" date="2017-01" db="EMBL/GenBank/DDBJ databases">
        <title>First insights into the biology of 'candidatus Vampirococcus archaeovorus'.</title>
        <authorList>
            <person name="Kizina J."/>
            <person name="Jordan S."/>
            <person name="Stueber K."/>
            <person name="Reinhardt R."/>
            <person name="Harder J."/>
        </authorList>
    </citation>
    <scope>NUCLEOTIDE SEQUENCE [LARGE SCALE GENOMIC DNA]</scope>
    <source>
        <strain evidence="2 3">LiM</strain>
    </source>
</reference>
<dbReference type="EMBL" id="CP019384">
    <property type="protein sequence ID" value="QAT16899.1"/>
    <property type="molecule type" value="Genomic_DNA"/>
</dbReference>
<evidence type="ECO:0000313" key="2">
    <source>
        <dbReference type="EMBL" id="QAT16899.1"/>
    </source>
</evidence>
<sequence length="166" mass="17517">MENPELKSGQKEELSLQKQEPAAVAKGLLPCFKTDKMLWFIVVFGVCGFFLAAALFAFFSGPKKTQKFPELHPAPAAVPSSPATAASAPVVETPQIQTLPAESAAPSTMPALSLSGILYSDAESLALINGKVVPEGGTVDGAKVEKISSDEVELSFEGQKIVLRSR</sequence>
<keyword evidence="1" id="KW-0472">Membrane</keyword>
<evidence type="ECO:0000313" key="3">
    <source>
        <dbReference type="Proteomes" id="UP000287243"/>
    </source>
</evidence>
<accession>A0A410P3Z4</accession>
<keyword evidence="1" id="KW-0812">Transmembrane</keyword>
<feature type="transmembrane region" description="Helical" evidence="1">
    <location>
        <begin position="37"/>
        <end position="59"/>
    </location>
</feature>
<gene>
    <name evidence="2" type="ORF">BU251_03700</name>
</gene>
<keyword evidence="1" id="KW-1133">Transmembrane helix</keyword>
<proteinExistence type="predicted"/>
<evidence type="ECO:0000256" key="1">
    <source>
        <dbReference type="SAM" id="Phobius"/>
    </source>
</evidence>
<dbReference type="KEGG" id="vai:BU251_03700"/>
<dbReference type="Proteomes" id="UP000287243">
    <property type="component" value="Chromosome"/>
</dbReference>
<name>A0A410P3Z4_VELA1</name>
<keyword evidence="3" id="KW-1185">Reference proteome</keyword>
<organism evidence="2 3">
    <name type="scientific">Velamenicoccus archaeovorus</name>
    <dbReference type="NCBI Taxonomy" id="1930593"/>
    <lineage>
        <taxon>Bacteria</taxon>
        <taxon>Pseudomonadati</taxon>
        <taxon>Candidatus Omnitrophota</taxon>
        <taxon>Candidatus Velamenicoccus</taxon>
    </lineage>
</organism>
<protein>
    <submittedName>
        <fullName evidence="2">General secretion pathway protein B</fullName>
    </submittedName>
</protein>
<dbReference type="AlphaFoldDB" id="A0A410P3Z4"/>
<dbReference type="RefSeq" id="WP_128699539.1">
    <property type="nucleotide sequence ID" value="NZ_CP019384.1"/>
</dbReference>